<evidence type="ECO:0000313" key="2">
    <source>
        <dbReference type="Proteomes" id="UP000603865"/>
    </source>
</evidence>
<evidence type="ECO:0000313" key="1">
    <source>
        <dbReference type="EMBL" id="GGR31274.1"/>
    </source>
</evidence>
<protein>
    <submittedName>
        <fullName evidence="1">Uncharacterized protein</fullName>
    </submittedName>
</protein>
<dbReference type="RefSeq" id="WP_189092999.1">
    <property type="nucleotide sequence ID" value="NZ_BMQL01000052.1"/>
</dbReference>
<dbReference type="EMBL" id="BMQL01000052">
    <property type="protein sequence ID" value="GGR31274.1"/>
    <property type="molecule type" value="Genomic_DNA"/>
</dbReference>
<dbReference type="Proteomes" id="UP000603865">
    <property type="component" value="Unassembled WGS sequence"/>
</dbReference>
<keyword evidence="2" id="KW-1185">Reference proteome</keyword>
<reference evidence="1" key="2">
    <citation type="submission" date="2020-09" db="EMBL/GenBank/DDBJ databases">
        <authorList>
            <person name="Sun Q."/>
            <person name="Ohkuma M."/>
        </authorList>
    </citation>
    <scope>NUCLEOTIDE SEQUENCE</scope>
    <source>
        <strain evidence="1">JCM 31311</strain>
    </source>
</reference>
<gene>
    <name evidence="1" type="ORF">GCM10008957_47430</name>
</gene>
<reference evidence="1" key="1">
    <citation type="journal article" date="2014" name="Int. J. Syst. Evol. Microbiol.">
        <title>Complete genome sequence of Corynebacterium casei LMG S-19264T (=DSM 44701T), isolated from a smear-ripened cheese.</title>
        <authorList>
            <consortium name="US DOE Joint Genome Institute (JGI-PGF)"/>
            <person name="Walter F."/>
            <person name="Albersmeier A."/>
            <person name="Kalinowski J."/>
            <person name="Ruckert C."/>
        </authorList>
    </citation>
    <scope>NUCLEOTIDE SEQUENCE</scope>
    <source>
        <strain evidence="1">JCM 31311</strain>
    </source>
</reference>
<organism evidence="1 2">
    <name type="scientific">Deinococcus ruber</name>
    <dbReference type="NCBI Taxonomy" id="1848197"/>
    <lineage>
        <taxon>Bacteria</taxon>
        <taxon>Thermotogati</taxon>
        <taxon>Deinococcota</taxon>
        <taxon>Deinococci</taxon>
        <taxon>Deinococcales</taxon>
        <taxon>Deinococcaceae</taxon>
        <taxon>Deinococcus</taxon>
    </lineage>
</organism>
<name>A0A918CMT1_9DEIO</name>
<comment type="caution">
    <text evidence="1">The sequence shown here is derived from an EMBL/GenBank/DDBJ whole genome shotgun (WGS) entry which is preliminary data.</text>
</comment>
<sequence>MIGVLKLDICLTNPTHPFICGVYGPASVDTLGIIECDLNDWVQDQNFDISTEMVTVTAKYVEAEYHEDRVAIPGYWDLQTLSTAPMLDLSMDSVVAEIEAHGWAWTCRKTRDTTVEQEEHQGAYIARIWTVLPDAPGVHYLGIEYAQTPATALYKALSQVQASAEVNA</sequence>
<accession>A0A918CMT1</accession>
<proteinExistence type="predicted"/>
<dbReference type="AlphaFoldDB" id="A0A918CMT1"/>